<dbReference type="STRING" id="1267423.SAMN05216290_2405"/>
<dbReference type="GeneID" id="99987105"/>
<dbReference type="Proteomes" id="UP000199437">
    <property type="component" value="Unassembled WGS sequence"/>
</dbReference>
<evidence type="ECO:0000313" key="1">
    <source>
        <dbReference type="EMBL" id="SEW27407.1"/>
    </source>
</evidence>
<sequence>MQLTSTETKQSLGNWCDCNIMDLSKNFFGVPDLPGSNSGFEEPYTGDLFKVKSLYLSGEEIISAIKKEGQGVSHETEFKISFGLRELGDYKLRVMPILRVINGEKESPCNFGFVNPISGYENSKIAYGRGDNASAIGGFQVPETYLDLVTRTWRDSRISKIEDVFTSKVVSGLEPTAKLSKLLGYNISPATNPNVHDMLVQYLANISPKFELAFIGFHFGIDLNKVDIVNTFSYVTVLEFRLKHREGGKTGTLEFFSEHHNDILFDSSTAVNVLRAEDDEETVQVLYQYMQPCPPFGNCEN</sequence>
<organism evidence="1 2">
    <name type="scientific">Roseivirga pacifica</name>
    <dbReference type="NCBI Taxonomy" id="1267423"/>
    <lineage>
        <taxon>Bacteria</taxon>
        <taxon>Pseudomonadati</taxon>
        <taxon>Bacteroidota</taxon>
        <taxon>Cytophagia</taxon>
        <taxon>Cytophagales</taxon>
        <taxon>Roseivirgaceae</taxon>
        <taxon>Roseivirga</taxon>
    </lineage>
</organism>
<accession>A0A1I0QKE1</accession>
<dbReference type="EMBL" id="FOIR01000002">
    <property type="protein sequence ID" value="SEW27407.1"/>
    <property type="molecule type" value="Genomic_DNA"/>
</dbReference>
<name>A0A1I0QKE1_9BACT</name>
<reference evidence="2" key="1">
    <citation type="submission" date="2016-10" db="EMBL/GenBank/DDBJ databases">
        <authorList>
            <person name="Varghese N."/>
            <person name="Submissions S."/>
        </authorList>
    </citation>
    <scope>NUCLEOTIDE SEQUENCE [LARGE SCALE GENOMIC DNA]</scope>
    <source>
        <strain evidence="2">CGMCC 1.12402</strain>
    </source>
</reference>
<dbReference type="AlphaFoldDB" id="A0A1I0QKE1"/>
<protein>
    <submittedName>
        <fullName evidence="1">Uncharacterized protein</fullName>
    </submittedName>
</protein>
<evidence type="ECO:0000313" key="2">
    <source>
        <dbReference type="Proteomes" id="UP000199437"/>
    </source>
</evidence>
<gene>
    <name evidence="1" type="ORF">SAMN05216290_2405</name>
</gene>
<keyword evidence="2" id="KW-1185">Reference proteome</keyword>
<proteinExistence type="predicted"/>
<dbReference type="RefSeq" id="WP_090258824.1">
    <property type="nucleotide sequence ID" value="NZ_FOIR01000002.1"/>
</dbReference>